<accession>A0A182IVM6</accession>
<evidence type="ECO:0000313" key="2">
    <source>
        <dbReference type="EnsemblMetazoa" id="AATE006361-PA.1"/>
    </source>
</evidence>
<dbReference type="EnsemblMetazoa" id="AATE006361-RA">
    <property type="protein sequence ID" value="AATE006361-PA.1"/>
    <property type="gene ID" value="AATE006361"/>
</dbReference>
<evidence type="ECO:0000256" key="1">
    <source>
        <dbReference type="SAM" id="MobiDB-lite"/>
    </source>
</evidence>
<organism evidence="2">
    <name type="scientific">Anopheles atroparvus</name>
    <name type="common">European mosquito</name>
    <dbReference type="NCBI Taxonomy" id="41427"/>
    <lineage>
        <taxon>Eukaryota</taxon>
        <taxon>Metazoa</taxon>
        <taxon>Ecdysozoa</taxon>
        <taxon>Arthropoda</taxon>
        <taxon>Hexapoda</taxon>
        <taxon>Insecta</taxon>
        <taxon>Pterygota</taxon>
        <taxon>Neoptera</taxon>
        <taxon>Endopterygota</taxon>
        <taxon>Diptera</taxon>
        <taxon>Nematocera</taxon>
        <taxon>Culicoidea</taxon>
        <taxon>Culicidae</taxon>
        <taxon>Anophelinae</taxon>
        <taxon>Anopheles</taxon>
    </lineage>
</organism>
<protein>
    <submittedName>
        <fullName evidence="2">Uncharacterized protein</fullName>
    </submittedName>
</protein>
<feature type="compositionally biased region" description="Basic and acidic residues" evidence="1">
    <location>
        <begin position="71"/>
        <end position="110"/>
    </location>
</feature>
<proteinExistence type="predicted"/>
<feature type="region of interest" description="Disordered" evidence="1">
    <location>
        <begin position="56"/>
        <end position="123"/>
    </location>
</feature>
<dbReference type="AlphaFoldDB" id="A0A182IVM6"/>
<dbReference type="VEuPathDB" id="VectorBase:AATE006361"/>
<sequence>MKHQQVVPDYVAMVKTSGTCLCLVFSGWVLFKLVQAIFWLPGYLEKNQGRLYEQVEQRSRVSKGTGGQRDSLSRPDRTEDNGEESRLTAADDERDEGKESVQGPDEKGENDAIECEADSKKDK</sequence>
<reference evidence="2" key="1">
    <citation type="submission" date="2022-08" db="UniProtKB">
        <authorList>
            <consortium name="EnsemblMetazoa"/>
        </authorList>
    </citation>
    <scope>IDENTIFICATION</scope>
    <source>
        <strain evidence="2">EBRO</strain>
    </source>
</reference>
<name>A0A182IVM6_ANOAO</name>